<dbReference type="InterPro" id="IPR017531">
    <property type="entry name" value="Hydrolase-1_PEP"/>
</dbReference>
<evidence type="ECO:0000313" key="3">
    <source>
        <dbReference type="EMBL" id="GGZ95141.1"/>
    </source>
</evidence>
<feature type="domain" description="AB hydrolase-1" evidence="2">
    <location>
        <begin position="29"/>
        <end position="252"/>
    </location>
</feature>
<keyword evidence="3" id="KW-0378">Hydrolase</keyword>
<dbReference type="NCBIfam" id="TIGR03100">
    <property type="entry name" value="hydr1_PEP"/>
    <property type="match status" value="1"/>
</dbReference>
<evidence type="ECO:0000259" key="2">
    <source>
        <dbReference type="Pfam" id="PF12697"/>
    </source>
</evidence>
<feature type="region of interest" description="Disordered" evidence="1">
    <location>
        <begin position="133"/>
        <end position="154"/>
    </location>
</feature>
<keyword evidence="4" id="KW-1185">Reference proteome</keyword>
<evidence type="ECO:0000313" key="4">
    <source>
        <dbReference type="Proteomes" id="UP000634139"/>
    </source>
</evidence>
<dbReference type="AlphaFoldDB" id="A0A918VFJ5"/>
<dbReference type="Proteomes" id="UP000634139">
    <property type="component" value="Unassembled WGS sequence"/>
</dbReference>
<evidence type="ECO:0000256" key="1">
    <source>
        <dbReference type="SAM" id="MobiDB-lite"/>
    </source>
</evidence>
<name>A0A918VFJ5_9SPHN</name>
<comment type="caution">
    <text evidence="3">The sequence shown here is derived from an EMBL/GenBank/DDBJ whole genome shotgun (WGS) entry which is preliminary data.</text>
</comment>
<dbReference type="SUPFAM" id="SSF53474">
    <property type="entry name" value="alpha/beta-Hydrolases"/>
    <property type="match status" value="1"/>
</dbReference>
<dbReference type="Pfam" id="PF12697">
    <property type="entry name" value="Abhydrolase_6"/>
    <property type="match status" value="1"/>
</dbReference>
<organism evidence="3 4">
    <name type="scientific">Novosphingobium arvoryzae</name>
    <dbReference type="NCBI Taxonomy" id="1256514"/>
    <lineage>
        <taxon>Bacteria</taxon>
        <taxon>Pseudomonadati</taxon>
        <taxon>Pseudomonadota</taxon>
        <taxon>Alphaproteobacteria</taxon>
        <taxon>Sphingomonadales</taxon>
        <taxon>Sphingomonadaceae</taxon>
        <taxon>Novosphingobium</taxon>
    </lineage>
</organism>
<dbReference type="Gene3D" id="3.40.50.1820">
    <property type="entry name" value="alpha/beta hydrolase"/>
    <property type="match status" value="1"/>
</dbReference>
<protein>
    <submittedName>
        <fullName evidence="3">Hydrolase 1, exosortase A system-associated</fullName>
    </submittedName>
</protein>
<proteinExistence type="predicted"/>
<gene>
    <name evidence="3" type="ORF">GCM10011617_13890</name>
</gene>
<dbReference type="InterPro" id="IPR029058">
    <property type="entry name" value="AB_hydrolase_fold"/>
</dbReference>
<accession>A0A918VFJ5</accession>
<reference evidence="3" key="2">
    <citation type="submission" date="2020-09" db="EMBL/GenBank/DDBJ databases">
        <authorList>
            <person name="Sun Q."/>
            <person name="Kim S."/>
        </authorList>
    </citation>
    <scope>NUCLEOTIDE SEQUENCE</scope>
    <source>
        <strain evidence="3">KCTC 32422</strain>
    </source>
</reference>
<reference evidence="3" key="1">
    <citation type="journal article" date="2014" name="Int. J. Syst. Evol. Microbiol.">
        <title>Complete genome sequence of Corynebacterium casei LMG S-19264T (=DSM 44701T), isolated from a smear-ripened cheese.</title>
        <authorList>
            <consortium name="US DOE Joint Genome Institute (JGI-PGF)"/>
            <person name="Walter F."/>
            <person name="Albersmeier A."/>
            <person name="Kalinowski J."/>
            <person name="Ruckert C."/>
        </authorList>
    </citation>
    <scope>NUCLEOTIDE SEQUENCE</scope>
    <source>
        <strain evidence="3">KCTC 32422</strain>
    </source>
</reference>
<dbReference type="EMBL" id="BMZD01000003">
    <property type="protein sequence ID" value="GGZ95141.1"/>
    <property type="molecule type" value="Genomic_DNA"/>
</dbReference>
<sequence>MTRRHFTFSCKGTMLAGTVDLAPATTGLLIVSGGNEVRSGPWQSQALLAERIAAAGFPVLRFDRRGVGDSEGQNTGFAGSADDIAAALRAFRSHVPTLKRVVAFGNCDGASALMLAGGGGADALVLANPWTFEPETPATEDAPSTPEPTPMPPSVLRRHYLKRLTDPRAVWRLLTGKVAVGQLAGSLAQAAKADAAPTSLAREMAEGMAAFPGPVTILLAERDRTAQAFRANWDKTDPRLRTCPDATHSFVEPQARIWLQGQLLAALRA</sequence>
<dbReference type="RefSeq" id="WP_189539894.1">
    <property type="nucleotide sequence ID" value="NZ_BMZD01000003.1"/>
</dbReference>
<dbReference type="GO" id="GO:0016787">
    <property type="term" value="F:hydrolase activity"/>
    <property type="evidence" value="ECO:0007669"/>
    <property type="project" value="UniProtKB-KW"/>
</dbReference>
<dbReference type="InterPro" id="IPR000073">
    <property type="entry name" value="AB_hydrolase_1"/>
</dbReference>